<dbReference type="InterPro" id="IPR036869">
    <property type="entry name" value="J_dom_sf"/>
</dbReference>
<reference evidence="3" key="1">
    <citation type="journal article" date="2010" name="Science">
        <title>Plasticity of animal genome architecture unmasked by rapid evolution of a pelagic tunicate.</title>
        <authorList>
            <person name="Denoeud F."/>
            <person name="Henriet S."/>
            <person name="Mungpakdee S."/>
            <person name="Aury J.M."/>
            <person name="Da Silva C."/>
            <person name="Brinkmann H."/>
            <person name="Mikhaleva J."/>
            <person name="Olsen L.C."/>
            <person name="Jubin C."/>
            <person name="Canestro C."/>
            <person name="Bouquet J.M."/>
            <person name="Danks G."/>
            <person name="Poulain J."/>
            <person name="Campsteijn C."/>
            <person name="Adamski M."/>
            <person name="Cross I."/>
            <person name="Yadetie F."/>
            <person name="Muffato M."/>
            <person name="Louis A."/>
            <person name="Butcher S."/>
            <person name="Tsagkogeorga G."/>
            <person name="Konrad A."/>
            <person name="Singh S."/>
            <person name="Jensen M.F."/>
            <person name="Cong E.H."/>
            <person name="Eikeseth-Otteraa H."/>
            <person name="Noel B."/>
            <person name="Anthouard V."/>
            <person name="Porcel B.M."/>
            <person name="Kachouri-Lafond R."/>
            <person name="Nishino A."/>
            <person name="Ugolini M."/>
            <person name="Chourrout P."/>
            <person name="Nishida H."/>
            <person name="Aasland R."/>
            <person name="Huzurbazar S."/>
            <person name="Westhof E."/>
            <person name="Delsuc F."/>
            <person name="Lehrach H."/>
            <person name="Reinhardt R."/>
            <person name="Weissenbach J."/>
            <person name="Roy S.W."/>
            <person name="Artiguenave F."/>
            <person name="Postlethwait J.H."/>
            <person name="Manak J.R."/>
            <person name="Thompson E.M."/>
            <person name="Jaillon O."/>
            <person name="Du Pasquier L."/>
            <person name="Boudinot P."/>
            <person name="Liberles D.A."/>
            <person name="Volff J.N."/>
            <person name="Philippe H."/>
            <person name="Lenhard B."/>
            <person name="Roest Crollius H."/>
            <person name="Wincker P."/>
            <person name="Chourrout D."/>
        </authorList>
    </citation>
    <scope>NUCLEOTIDE SEQUENCE [LARGE SCALE GENOMIC DNA]</scope>
</reference>
<gene>
    <name evidence="3" type="ORF">GSOID_T00023857001</name>
</gene>
<dbReference type="PRINTS" id="PR00625">
    <property type="entry name" value="JDOMAIN"/>
</dbReference>
<evidence type="ECO:0000313" key="3">
    <source>
        <dbReference type="EMBL" id="CBY41766.1"/>
    </source>
</evidence>
<dbReference type="AlphaFoldDB" id="E4Z238"/>
<feature type="domain" description="J" evidence="2">
    <location>
        <begin position="19"/>
        <end position="81"/>
    </location>
</feature>
<accession>E4Z238</accession>
<dbReference type="PROSITE" id="PS00636">
    <property type="entry name" value="DNAJ_1"/>
    <property type="match status" value="1"/>
</dbReference>
<dbReference type="InterPro" id="IPR001623">
    <property type="entry name" value="DnaJ_domain"/>
</dbReference>
<dbReference type="InterPro" id="IPR051938">
    <property type="entry name" value="Apopto_cytoskel_mod"/>
</dbReference>
<evidence type="ECO:0000256" key="1">
    <source>
        <dbReference type="ARBA" id="ARBA00023186"/>
    </source>
</evidence>
<organism evidence="3">
    <name type="scientific">Oikopleura dioica</name>
    <name type="common">Tunicate</name>
    <dbReference type="NCBI Taxonomy" id="34765"/>
    <lineage>
        <taxon>Eukaryota</taxon>
        <taxon>Metazoa</taxon>
        <taxon>Chordata</taxon>
        <taxon>Tunicata</taxon>
        <taxon>Appendicularia</taxon>
        <taxon>Copelata</taxon>
        <taxon>Oikopleuridae</taxon>
        <taxon>Oikopleura</taxon>
    </lineage>
</organism>
<dbReference type="PANTHER" id="PTHR44145">
    <property type="entry name" value="DNAJ HOMOLOG SUBFAMILY A MEMBER 3, MITOCHONDRIAL"/>
    <property type="match status" value="1"/>
</dbReference>
<dbReference type="EMBL" id="FN656631">
    <property type="protein sequence ID" value="CBY41766.1"/>
    <property type="molecule type" value="Genomic_DNA"/>
</dbReference>
<name>E4Z238_OIKDI</name>
<dbReference type="PROSITE" id="PS50076">
    <property type="entry name" value="DNAJ_2"/>
    <property type="match status" value="1"/>
</dbReference>
<dbReference type="CDD" id="cd06257">
    <property type="entry name" value="DnaJ"/>
    <property type="match status" value="1"/>
</dbReference>
<dbReference type="InterPro" id="IPR018253">
    <property type="entry name" value="DnaJ_domain_CS"/>
</dbReference>
<proteinExistence type="predicted"/>
<dbReference type="Proteomes" id="UP000011014">
    <property type="component" value="Unassembled WGS sequence"/>
</dbReference>
<keyword evidence="1" id="KW-0143">Chaperone</keyword>
<dbReference type="SUPFAM" id="SSF46565">
    <property type="entry name" value="Chaperone J-domain"/>
    <property type="match status" value="1"/>
</dbReference>
<dbReference type="SMART" id="SM00271">
    <property type="entry name" value="DnaJ"/>
    <property type="match status" value="1"/>
</dbReference>
<sequence>MLRVRYRRITHLLTFHRCNHYKTLGVDRHATQEELKKAHKALARKYHPDRPTGDETKFVKAQEAYSILSDSLTRKDYDESIFGVEKEAYKENDEKFMAQGVPKRAPGEAYVSGQYEEANNQFDRFERSLKNKVFLTKSLLENPFQNLAKFLIICTVIYGVDRGVRNWLAWLCSEYLFEENERLIELPGTEGFKRKQEYIEKIISEVPGNPQDQYAEYGIRKDWLIEFYMHATRAQLRGEVPTLQTALRYLPFVGMDFLKGGIPLNPADDFHDGSAKCVICQFIYGKISKHYPAEFLEQHSTRCAEFLRSFLPSKNVDMKYTTLKVDNPDYIEPATGERNIDGRQLRHNPLTNEYDYGEKVHNREVFYGDINYEMHRRKRDLNNY</sequence>
<evidence type="ECO:0000259" key="2">
    <source>
        <dbReference type="PROSITE" id="PS50076"/>
    </source>
</evidence>
<dbReference type="Gene3D" id="1.10.287.110">
    <property type="entry name" value="DnaJ domain"/>
    <property type="match status" value="1"/>
</dbReference>
<protein>
    <recommendedName>
        <fullName evidence="2">J domain-containing protein</fullName>
    </recommendedName>
</protein>
<dbReference type="Pfam" id="PF00226">
    <property type="entry name" value="DnaJ"/>
    <property type="match status" value="1"/>
</dbReference>
<dbReference type="PANTHER" id="PTHR44145:SF3">
    <property type="entry name" value="DNAJ HOMOLOG SUBFAMILY A MEMBER 3, MITOCHONDRIAL"/>
    <property type="match status" value="1"/>
</dbReference>